<dbReference type="InterPro" id="IPR000515">
    <property type="entry name" value="MetI-like"/>
</dbReference>
<dbReference type="InterPro" id="IPR050809">
    <property type="entry name" value="UgpAE/MalFG_permease"/>
</dbReference>
<evidence type="ECO:0000313" key="9">
    <source>
        <dbReference type="EMBL" id="MCD5310497.1"/>
    </source>
</evidence>
<evidence type="ECO:0000256" key="2">
    <source>
        <dbReference type="ARBA" id="ARBA00022448"/>
    </source>
</evidence>
<sequence>MTIQAPRVSTPPVLDHRSQTHSALRERFPGLALPGLIWYAIFTIGPVIAMFVIAFLRWPGMLVEPTFAGFDNFVDVFNDPVFWDAVRNSATQILIGLPLMILLAFSLAFYVVRKPRGHQVLRFTLFIPALISAPATALMFYSLLNPDGLVNGVLGALGFDDGRAWLADPATALPSLIVIDLWAGIGYSAVLLASRMDSVDEEIVQAAQVDGAGNARLAWGIYWPIAKDFIGVVAMLQFLSILFSSAQNVLLLTKGGPGTETTTLSYLIYQKAFVDADLGYSQAVGIVLFVIGLLGMFCIRRLLRASY</sequence>
<dbReference type="EMBL" id="JAJOMB010000003">
    <property type="protein sequence ID" value="MCD5310497.1"/>
    <property type="molecule type" value="Genomic_DNA"/>
</dbReference>
<dbReference type="InterPro" id="IPR035906">
    <property type="entry name" value="MetI-like_sf"/>
</dbReference>
<gene>
    <name evidence="9" type="ORF">LR394_06290</name>
</gene>
<name>A0A9X1SSB8_9ACTN</name>
<feature type="transmembrane region" description="Helical" evidence="7">
    <location>
        <begin position="283"/>
        <end position="303"/>
    </location>
</feature>
<proteinExistence type="inferred from homology"/>
<comment type="subcellular location">
    <subcellularLocation>
        <location evidence="1 7">Cell membrane</location>
        <topology evidence="1 7">Multi-pass membrane protein</topology>
    </subcellularLocation>
</comment>
<dbReference type="Proteomes" id="UP001138997">
    <property type="component" value="Unassembled WGS sequence"/>
</dbReference>
<keyword evidence="2 7" id="KW-0813">Transport</keyword>
<evidence type="ECO:0000313" key="10">
    <source>
        <dbReference type="Proteomes" id="UP001138997"/>
    </source>
</evidence>
<dbReference type="CDD" id="cd06261">
    <property type="entry name" value="TM_PBP2"/>
    <property type="match status" value="1"/>
</dbReference>
<feature type="transmembrane region" description="Helical" evidence="7">
    <location>
        <begin position="172"/>
        <end position="193"/>
    </location>
</feature>
<evidence type="ECO:0000256" key="1">
    <source>
        <dbReference type="ARBA" id="ARBA00004651"/>
    </source>
</evidence>
<dbReference type="GO" id="GO:0055085">
    <property type="term" value="P:transmembrane transport"/>
    <property type="evidence" value="ECO:0007669"/>
    <property type="project" value="InterPro"/>
</dbReference>
<evidence type="ECO:0000256" key="3">
    <source>
        <dbReference type="ARBA" id="ARBA00022475"/>
    </source>
</evidence>
<keyword evidence="3" id="KW-1003">Cell membrane</keyword>
<keyword evidence="10" id="KW-1185">Reference proteome</keyword>
<comment type="caution">
    <text evidence="9">The sequence shown here is derived from an EMBL/GenBank/DDBJ whole genome shotgun (WGS) entry which is preliminary data.</text>
</comment>
<keyword evidence="4 7" id="KW-0812">Transmembrane</keyword>
<accession>A0A9X1SSB8</accession>
<keyword evidence="6 7" id="KW-0472">Membrane</keyword>
<comment type="similarity">
    <text evidence="7">Belongs to the binding-protein-dependent transport system permease family.</text>
</comment>
<keyword evidence="5 7" id="KW-1133">Transmembrane helix</keyword>
<feature type="transmembrane region" description="Helical" evidence="7">
    <location>
        <begin position="90"/>
        <end position="111"/>
    </location>
</feature>
<dbReference type="PANTHER" id="PTHR43227:SF8">
    <property type="entry name" value="DIACETYLCHITOBIOSE UPTAKE SYSTEM PERMEASE PROTEIN DASB"/>
    <property type="match status" value="1"/>
</dbReference>
<evidence type="ECO:0000256" key="4">
    <source>
        <dbReference type="ARBA" id="ARBA00022692"/>
    </source>
</evidence>
<dbReference type="Gene3D" id="1.10.3720.10">
    <property type="entry name" value="MetI-like"/>
    <property type="match status" value="1"/>
</dbReference>
<dbReference type="RefSeq" id="WP_231439441.1">
    <property type="nucleotide sequence ID" value="NZ_JAJOMB010000003.1"/>
</dbReference>
<evidence type="ECO:0000256" key="6">
    <source>
        <dbReference type="ARBA" id="ARBA00023136"/>
    </source>
</evidence>
<organism evidence="9 10">
    <name type="scientific">Kineosporia babensis</name>
    <dbReference type="NCBI Taxonomy" id="499548"/>
    <lineage>
        <taxon>Bacteria</taxon>
        <taxon>Bacillati</taxon>
        <taxon>Actinomycetota</taxon>
        <taxon>Actinomycetes</taxon>
        <taxon>Kineosporiales</taxon>
        <taxon>Kineosporiaceae</taxon>
        <taxon>Kineosporia</taxon>
    </lineage>
</organism>
<evidence type="ECO:0000259" key="8">
    <source>
        <dbReference type="PROSITE" id="PS50928"/>
    </source>
</evidence>
<dbReference type="Pfam" id="PF00528">
    <property type="entry name" value="BPD_transp_1"/>
    <property type="match status" value="1"/>
</dbReference>
<dbReference type="PROSITE" id="PS50928">
    <property type="entry name" value="ABC_TM1"/>
    <property type="match status" value="1"/>
</dbReference>
<feature type="domain" description="ABC transmembrane type-1" evidence="8">
    <location>
        <begin position="86"/>
        <end position="299"/>
    </location>
</feature>
<feature type="transmembrane region" description="Helical" evidence="7">
    <location>
        <begin position="36"/>
        <end position="56"/>
    </location>
</feature>
<dbReference type="GO" id="GO:0005886">
    <property type="term" value="C:plasma membrane"/>
    <property type="evidence" value="ECO:0007669"/>
    <property type="project" value="UniProtKB-SubCell"/>
</dbReference>
<feature type="transmembrane region" description="Helical" evidence="7">
    <location>
        <begin position="229"/>
        <end position="250"/>
    </location>
</feature>
<feature type="transmembrane region" description="Helical" evidence="7">
    <location>
        <begin position="123"/>
        <end position="144"/>
    </location>
</feature>
<dbReference type="SUPFAM" id="SSF161098">
    <property type="entry name" value="MetI-like"/>
    <property type="match status" value="1"/>
</dbReference>
<evidence type="ECO:0000256" key="7">
    <source>
        <dbReference type="RuleBase" id="RU363032"/>
    </source>
</evidence>
<dbReference type="AlphaFoldDB" id="A0A9X1SSB8"/>
<reference evidence="9" key="1">
    <citation type="submission" date="2021-11" db="EMBL/GenBank/DDBJ databases">
        <title>Streptomyces corallinus and Kineosporia corallina sp. nov., two new coral-derived marine actinobacteria.</title>
        <authorList>
            <person name="Buangrab K."/>
            <person name="Sutthacheep M."/>
            <person name="Yeemin T."/>
            <person name="Harunari E."/>
            <person name="Igarashi Y."/>
            <person name="Sripreechasak P."/>
            <person name="Kanchanasin P."/>
            <person name="Tanasupawat S."/>
            <person name="Phongsopitanun W."/>
        </authorList>
    </citation>
    <scope>NUCLEOTIDE SEQUENCE</scope>
    <source>
        <strain evidence="9">JCM 31032</strain>
    </source>
</reference>
<evidence type="ECO:0000256" key="5">
    <source>
        <dbReference type="ARBA" id="ARBA00022989"/>
    </source>
</evidence>
<protein>
    <submittedName>
        <fullName evidence="9">Sugar ABC transporter permease</fullName>
    </submittedName>
</protein>
<dbReference type="PANTHER" id="PTHR43227">
    <property type="entry name" value="BLL4140 PROTEIN"/>
    <property type="match status" value="1"/>
</dbReference>